<keyword evidence="2 9" id="KW-0963">Cytoplasm</keyword>
<dbReference type="PIRSF" id="PIRSF001174">
    <property type="entry name" value="Lon_proteas"/>
    <property type="match status" value="1"/>
</dbReference>
<sequence length="802" mass="88741">MTDQLAPSYPVLPLRDIVVFPHMIVPLFVGREKSVRALEEVMREDKQILLSSQIDPTQDDPTEDGIYKAGVLANVLQLLKLPDGTVKVLVEGKSRVRITEFLSNDAYFEAAAVPLAELPGDKDTVDALLRSVAEEFERYAKIKKNVPEEALQAVAEAREPARLADLVSGHLGIEVDQKQELLETLDVAERLEKVYGLMQGEMSVLQVEKKIKSRVKTQMERTQREYYLNEQMKAIQRELGDGEEGQNEINELVEKIKETKFSKEARDKAEAELKKLKSMSPMSAEATVVRNYLDWLLSLPWGVKSRVKKDLRKAQEVLDADHYGLEKVKERIVEYLAVQQRSVKMKGPILCLVGPPGVGKTSLGKSVAKATGREFIRISLGGVRDESEIRGHRRTYIGSMPGKIIQALKKAKTTNPLILLDEIDKMGQDFRGDPASAMLEVLDPEQNNTFMDHYLEVEYDLSNVMFLTTANSYNMPGPLLDRMEIISLAGYTEDEKREIAKQHLIPKQIKNHGLRKKEFTLGDDALQEMIRTYTREAGVRNLEREISKLARKALTKIVRKDVETVAVTEANLEDFLGVKKFRYGLAEKEDQIGVVTGLAWTSVGGDLLSIEALKLPGKGRMKTTGKLGDVMKESIEAASSFVRAISPEIGVKPPVFETIDIHVHVPEGATPKDGPSAGVGMVTSIVSVLTQIPVHKDIAMTGEVTLRGNVLAIGGLKEKLLAALRGGVKTVLIPEENAKDLPEIPDNVKEGLKIIPVSHVREVLKHALVRTPEPIVWDAEAEEAAAKAALAEQKGSAGATAH</sequence>
<dbReference type="SMART" id="SM00464">
    <property type="entry name" value="LON"/>
    <property type="match status" value="1"/>
</dbReference>
<dbReference type="HAMAP" id="MF_01973">
    <property type="entry name" value="lon_bact"/>
    <property type="match status" value="1"/>
</dbReference>
<evidence type="ECO:0000256" key="7">
    <source>
        <dbReference type="ARBA" id="ARBA00022840"/>
    </source>
</evidence>
<dbReference type="SUPFAM" id="SSF54211">
    <property type="entry name" value="Ribosomal protein S5 domain 2-like"/>
    <property type="match status" value="1"/>
</dbReference>
<accession>A0ABT2ZIG3</accession>
<comment type="subunit">
    <text evidence="9 10">Homohexamer. Organized in a ring with a central cavity.</text>
</comment>
<dbReference type="SUPFAM" id="SSF88697">
    <property type="entry name" value="PUA domain-like"/>
    <property type="match status" value="1"/>
</dbReference>
<evidence type="ECO:0000259" key="12">
    <source>
        <dbReference type="PROSITE" id="PS51786"/>
    </source>
</evidence>
<dbReference type="SUPFAM" id="SSF52540">
    <property type="entry name" value="P-loop containing nucleoside triphosphate hydrolases"/>
    <property type="match status" value="1"/>
</dbReference>
<keyword evidence="7 9" id="KW-0067">ATP-binding</keyword>
<dbReference type="PROSITE" id="PS51786">
    <property type="entry name" value="LON_PROTEOLYTIC"/>
    <property type="match status" value="1"/>
</dbReference>
<feature type="domain" description="Lon N-terminal" evidence="13">
    <location>
        <begin position="9"/>
        <end position="202"/>
    </location>
</feature>
<reference evidence="14 15" key="1">
    <citation type="submission" date="2022-10" db="EMBL/GenBank/DDBJ databases">
        <title>Defluviimonas sp. nov., isolated from ocean surface sediments.</title>
        <authorList>
            <person name="He W."/>
            <person name="Wang L."/>
            <person name="Zhang D.-F."/>
        </authorList>
    </citation>
    <scope>NUCLEOTIDE SEQUENCE [LARGE SCALE GENOMIC DNA]</scope>
    <source>
        <strain evidence="14 15">WL0050</strain>
    </source>
</reference>
<comment type="induction">
    <text evidence="9">By heat shock.</text>
</comment>
<evidence type="ECO:0000256" key="11">
    <source>
        <dbReference type="PROSITE-ProRule" id="PRU01122"/>
    </source>
</evidence>
<comment type="subcellular location">
    <subcellularLocation>
        <location evidence="1 9 10">Cytoplasm</location>
    </subcellularLocation>
</comment>
<keyword evidence="6 9" id="KW-0720">Serine protease</keyword>
<proteinExistence type="evidence at transcript level"/>
<comment type="similarity">
    <text evidence="9 10 11">Belongs to the peptidase S16 family.</text>
</comment>
<evidence type="ECO:0000256" key="5">
    <source>
        <dbReference type="ARBA" id="ARBA00022801"/>
    </source>
</evidence>
<comment type="caution">
    <text evidence="14">The sequence shown here is derived from an EMBL/GenBank/DDBJ whole genome shotgun (WGS) entry which is preliminary data.</text>
</comment>
<gene>
    <name evidence="9 14" type="primary">lon</name>
    <name evidence="14" type="ORF">OEZ71_01290</name>
</gene>
<dbReference type="InterPro" id="IPR004815">
    <property type="entry name" value="Lon_bac/euk-typ"/>
</dbReference>
<dbReference type="InterPro" id="IPR008269">
    <property type="entry name" value="Lon_proteolytic"/>
</dbReference>
<dbReference type="Pfam" id="PF00004">
    <property type="entry name" value="AAA"/>
    <property type="match status" value="1"/>
</dbReference>
<dbReference type="Gene3D" id="2.30.130.40">
    <property type="entry name" value="LON domain-like"/>
    <property type="match status" value="1"/>
</dbReference>
<dbReference type="GO" id="GO:0004252">
    <property type="term" value="F:serine-type endopeptidase activity"/>
    <property type="evidence" value="ECO:0007669"/>
    <property type="project" value="UniProtKB-EC"/>
</dbReference>
<dbReference type="InterPro" id="IPR027543">
    <property type="entry name" value="Lon_bac"/>
</dbReference>
<dbReference type="NCBIfam" id="TIGR00763">
    <property type="entry name" value="lon"/>
    <property type="match status" value="1"/>
</dbReference>
<keyword evidence="8 9" id="KW-0346">Stress response</keyword>
<dbReference type="Pfam" id="PF22667">
    <property type="entry name" value="Lon_lid"/>
    <property type="match status" value="1"/>
</dbReference>
<dbReference type="Gene3D" id="3.30.230.10">
    <property type="match status" value="1"/>
</dbReference>
<dbReference type="InterPro" id="IPR054594">
    <property type="entry name" value="Lon_lid"/>
</dbReference>
<dbReference type="Gene3D" id="1.20.58.1480">
    <property type="match status" value="1"/>
</dbReference>
<evidence type="ECO:0000256" key="1">
    <source>
        <dbReference type="ARBA" id="ARBA00004496"/>
    </source>
</evidence>
<dbReference type="SMART" id="SM00382">
    <property type="entry name" value="AAA"/>
    <property type="match status" value="1"/>
</dbReference>
<dbReference type="InterPro" id="IPR027065">
    <property type="entry name" value="Lon_Prtase"/>
</dbReference>
<organism evidence="14 15">
    <name type="scientific">Albidovulum litorale</name>
    <dbReference type="NCBI Taxonomy" id="2984134"/>
    <lineage>
        <taxon>Bacteria</taxon>
        <taxon>Pseudomonadati</taxon>
        <taxon>Pseudomonadota</taxon>
        <taxon>Alphaproteobacteria</taxon>
        <taxon>Rhodobacterales</taxon>
        <taxon>Paracoccaceae</taxon>
        <taxon>Albidovulum</taxon>
    </lineage>
</organism>
<evidence type="ECO:0000256" key="3">
    <source>
        <dbReference type="ARBA" id="ARBA00022670"/>
    </source>
</evidence>
<protein>
    <recommendedName>
        <fullName evidence="9 10">Lon protease</fullName>
        <ecNumber evidence="9 10">3.4.21.53</ecNumber>
    </recommendedName>
    <alternativeName>
        <fullName evidence="9">ATP-dependent protease La</fullName>
    </alternativeName>
</protein>
<dbReference type="Proteomes" id="UP001652564">
    <property type="component" value="Unassembled WGS sequence"/>
</dbReference>
<keyword evidence="15" id="KW-1185">Reference proteome</keyword>
<evidence type="ECO:0000256" key="10">
    <source>
        <dbReference type="PIRNR" id="PIRNR001174"/>
    </source>
</evidence>
<dbReference type="InterPro" id="IPR020568">
    <property type="entry name" value="Ribosomal_Su5_D2-typ_SF"/>
</dbReference>
<dbReference type="NCBIfam" id="NF008053">
    <property type="entry name" value="PRK10787.1"/>
    <property type="match status" value="1"/>
</dbReference>
<dbReference type="PRINTS" id="PR00830">
    <property type="entry name" value="ENDOLAPTASE"/>
</dbReference>
<dbReference type="Pfam" id="PF02190">
    <property type="entry name" value="LON_substr_bdg"/>
    <property type="match status" value="1"/>
</dbReference>
<dbReference type="Gene3D" id="3.40.50.300">
    <property type="entry name" value="P-loop containing nucleotide triphosphate hydrolases"/>
    <property type="match status" value="1"/>
</dbReference>
<feature type="domain" description="Lon proteolytic" evidence="12">
    <location>
        <begin position="589"/>
        <end position="770"/>
    </location>
</feature>
<dbReference type="InterPro" id="IPR046336">
    <property type="entry name" value="Lon_prtase_N_sf"/>
</dbReference>
<evidence type="ECO:0000259" key="13">
    <source>
        <dbReference type="PROSITE" id="PS51787"/>
    </source>
</evidence>
<dbReference type="InterPro" id="IPR003959">
    <property type="entry name" value="ATPase_AAA_core"/>
</dbReference>
<feature type="active site" evidence="9 11">
    <location>
        <position position="719"/>
    </location>
</feature>
<evidence type="ECO:0000256" key="8">
    <source>
        <dbReference type="ARBA" id="ARBA00023016"/>
    </source>
</evidence>
<keyword evidence="3 9" id="KW-0645">Protease</keyword>
<evidence type="ECO:0000256" key="9">
    <source>
        <dbReference type="HAMAP-Rule" id="MF_01973"/>
    </source>
</evidence>
<evidence type="ECO:0000313" key="14">
    <source>
        <dbReference type="EMBL" id="MCV2870920.1"/>
    </source>
</evidence>
<feature type="binding site" evidence="9">
    <location>
        <begin position="354"/>
        <end position="361"/>
    </location>
    <ligand>
        <name>ATP</name>
        <dbReference type="ChEBI" id="CHEBI:30616"/>
    </ligand>
</feature>
<dbReference type="Gene3D" id="1.10.8.60">
    <property type="match status" value="1"/>
</dbReference>
<dbReference type="InterPro" id="IPR003593">
    <property type="entry name" value="AAA+_ATPase"/>
</dbReference>
<dbReference type="PANTHER" id="PTHR10046">
    <property type="entry name" value="ATP DEPENDENT LON PROTEASE FAMILY MEMBER"/>
    <property type="match status" value="1"/>
</dbReference>
<comment type="catalytic activity">
    <reaction evidence="9 10 11">
        <text>Hydrolysis of proteins in presence of ATP.</text>
        <dbReference type="EC" id="3.4.21.53"/>
    </reaction>
</comment>
<evidence type="ECO:0000256" key="4">
    <source>
        <dbReference type="ARBA" id="ARBA00022741"/>
    </source>
</evidence>
<feature type="active site" evidence="9 11">
    <location>
        <position position="676"/>
    </location>
</feature>
<dbReference type="CDD" id="cd19500">
    <property type="entry name" value="RecA-like_Lon"/>
    <property type="match status" value="1"/>
</dbReference>
<dbReference type="RefSeq" id="WP_263738115.1">
    <property type="nucleotide sequence ID" value="NZ_JAOWKZ010000001.1"/>
</dbReference>
<dbReference type="InterPro" id="IPR003111">
    <property type="entry name" value="Lon_prtase_N"/>
</dbReference>
<dbReference type="PROSITE" id="PS51787">
    <property type="entry name" value="LON_N"/>
    <property type="match status" value="1"/>
</dbReference>
<evidence type="ECO:0000256" key="6">
    <source>
        <dbReference type="ARBA" id="ARBA00022825"/>
    </source>
</evidence>
<dbReference type="InterPro" id="IPR015947">
    <property type="entry name" value="PUA-like_sf"/>
</dbReference>
<dbReference type="Pfam" id="PF05362">
    <property type="entry name" value="Lon_C"/>
    <property type="match status" value="1"/>
</dbReference>
<dbReference type="Gene3D" id="1.20.5.5270">
    <property type="match status" value="1"/>
</dbReference>
<keyword evidence="5 9" id="KW-0378">Hydrolase</keyword>
<evidence type="ECO:0000256" key="2">
    <source>
        <dbReference type="ARBA" id="ARBA00022490"/>
    </source>
</evidence>
<name>A0ABT2ZIG3_9RHOB</name>
<comment type="function">
    <text evidence="9">ATP-dependent serine protease that mediates the selective degradation of mutant and abnormal proteins as well as certain short-lived regulatory proteins. Required for cellular homeostasis and for survival from DNA damage and developmental changes induced by stress. Degrades polypeptides processively to yield small peptide fragments that are 5 to 10 amino acids long. Binds to DNA in a double-stranded, site-specific manner.</text>
</comment>
<keyword evidence="4 9" id="KW-0547">Nucleotide-binding</keyword>
<dbReference type="EMBL" id="JAOWKZ010000001">
    <property type="protein sequence ID" value="MCV2870920.1"/>
    <property type="molecule type" value="Genomic_DNA"/>
</dbReference>
<evidence type="ECO:0000313" key="15">
    <source>
        <dbReference type="Proteomes" id="UP001652564"/>
    </source>
</evidence>
<dbReference type="EC" id="3.4.21.53" evidence="9 10"/>
<dbReference type="InterPro" id="IPR027417">
    <property type="entry name" value="P-loop_NTPase"/>
</dbReference>
<dbReference type="InterPro" id="IPR014721">
    <property type="entry name" value="Ribsml_uS5_D2-typ_fold_subgr"/>
</dbReference>